<proteinExistence type="predicted"/>
<comment type="caution">
    <text evidence="2">The sequence shown here is derived from an EMBL/GenBank/DDBJ whole genome shotgun (WGS) entry which is preliminary data.</text>
</comment>
<keyword evidence="3" id="KW-1185">Reference proteome</keyword>
<gene>
    <name evidence="2" type="ORF">BDZ83DRAFT_609088</name>
</gene>
<reference evidence="2" key="1">
    <citation type="submission" date="2021-12" db="EMBL/GenBank/DDBJ databases">
        <title>Comparative genomics, transcriptomics and evolutionary studies reveal genomic signatures of adaptation to plant cell wall in hemibiotrophic fungi.</title>
        <authorList>
            <consortium name="DOE Joint Genome Institute"/>
            <person name="Baroncelli R."/>
            <person name="Diaz J.F."/>
            <person name="Benocci T."/>
            <person name="Peng M."/>
            <person name="Battaglia E."/>
            <person name="Haridas S."/>
            <person name="Andreopoulos W."/>
            <person name="Labutti K."/>
            <person name="Pangilinan J."/>
            <person name="Floch G.L."/>
            <person name="Makela M.R."/>
            <person name="Henrissat B."/>
            <person name="Grigoriev I.V."/>
            <person name="Crouch J.A."/>
            <person name="De Vries R.P."/>
            <person name="Sukno S.A."/>
            <person name="Thon M.R."/>
        </authorList>
    </citation>
    <scope>NUCLEOTIDE SEQUENCE</scope>
    <source>
        <strain evidence="2">CBS 112980</strain>
    </source>
</reference>
<name>A0AAD8XJL0_GLOAC</name>
<dbReference type="EMBL" id="JAHMHS010000017">
    <property type="protein sequence ID" value="KAK1728398.1"/>
    <property type="molecule type" value="Genomic_DNA"/>
</dbReference>
<evidence type="ECO:0000313" key="2">
    <source>
        <dbReference type="EMBL" id="KAK1728398.1"/>
    </source>
</evidence>
<dbReference type="GeneID" id="85391408"/>
<evidence type="ECO:0000313" key="3">
    <source>
        <dbReference type="Proteomes" id="UP001244207"/>
    </source>
</evidence>
<feature type="region of interest" description="Disordered" evidence="1">
    <location>
        <begin position="30"/>
        <end position="52"/>
    </location>
</feature>
<sequence length="100" mass="11440">MFSRPTFRSACVHIVLLQTSKCVAYNPKRAENSMSSDRSVRHMNRKRQSMSQARTIDRVCRCSLYYHLSKYKMRLTSLPNAGPKATSRSTGIPFTHGETI</sequence>
<evidence type="ECO:0000256" key="1">
    <source>
        <dbReference type="SAM" id="MobiDB-lite"/>
    </source>
</evidence>
<protein>
    <submittedName>
        <fullName evidence="2">Uncharacterized protein</fullName>
    </submittedName>
</protein>
<dbReference type="Proteomes" id="UP001244207">
    <property type="component" value="Unassembled WGS sequence"/>
</dbReference>
<feature type="non-terminal residue" evidence="2">
    <location>
        <position position="100"/>
    </location>
</feature>
<accession>A0AAD8XJL0</accession>
<dbReference type="AlphaFoldDB" id="A0AAD8XJL0"/>
<feature type="region of interest" description="Disordered" evidence="1">
    <location>
        <begin position="77"/>
        <end position="100"/>
    </location>
</feature>
<dbReference type="RefSeq" id="XP_060368453.1">
    <property type="nucleotide sequence ID" value="XM_060507509.1"/>
</dbReference>
<organism evidence="2 3">
    <name type="scientific">Glomerella acutata</name>
    <name type="common">Colletotrichum acutatum</name>
    <dbReference type="NCBI Taxonomy" id="27357"/>
    <lineage>
        <taxon>Eukaryota</taxon>
        <taxon>Fungi</taxon>
        <taxon>Dikarya</taxon>
        <taxon>Ascomycota</taxon>
        <taxon>Pezizomycotina</taxon>
        <taxon>Sordariomycetes</taxon>
        <taxon>Hypocreomycetidae</taxon>
        <taxon>Glomerellales</taxon>
        <taxon>Glomerellaceae</taxon>
        <taxon>Colletotrichum</taxon>
        <taxon>Colletotrichum acutatum species complex</taxon>
    </lineage>
</organism>